<evidence type="ECO:0000256" key="4">
    <source>
        <dbReference type="SAM" id="MobiDB-lite"/>
    </source>
</evidence>
<protein>
    <recommendedName>
        <fullName evidence="8">Sulfotransferase</fullName>
    </recommendedName>
</protein>
<dbReference type="Gene3D" id="3.40.50.300">
    <property type="entry name" value="P-loop containing nucleotide triphosphate hydrolases"/>
    <property type="match status" value="1"/>
</dbReference>
<dbReference type="PANTHER" id="PTHR10605:SF56">
    <property type="entry name" value="BIFUNCTIONAL HEPARAN SULFATE N-DEACETYLASE_N-SULFOTRANSFERASE"/>
    <property type="match status" value="1"/>
</dbReference>
<dbReference type="InterPro" id="IPR027417">
    <property type="entry name" value="P-loop_NTPase"/>
</dbReference>
<feature type="compositionally biased region" description="Low complexity" evidence="4">
    <location>
        <begin position="215"/>
        <end position="232"/>
    </location>
</feature>
<name>A0A9D4TJG7_CHLVU</name>
<gene>
    <name evidence="6" type="ORF">D9Q98_007089</name>
</gene>
<reference evidence="6" key="2">
    <citation type="submission" date="2020-11" db="EMBL/GenBank/DDBJ databases">
        <authorList>
            <person name="Cecchin M."/>
            <person name="Marcolungo L."/>
            <person name="Rossato M."/>
            <person name="Girolomoni L."/>
            <person name="Cosentino E."/>
            <person name="Cuine S."/>
            <person name="Li-Beisson Y."/>
            <person name="Delledonne M."/>
            <person name="Ballottari M."/>
        </authorList>
    </citation>
    <scope>NUCLEOTIDE SEQUENCE</scope>
    <source>
        <strain evidence="6">211/11P</strain>
        <tissue evidence="6">Whole cell</tissue>
    </source>
</reference>
<feature type="binding site" evidence="3">
    <location>
        <position position="450"/>
    </location>
    <ligand>
        <name>3'-phosphoadenylyl sulfate</name>
        <dbReference type="ChEBI" id="CHEBI:58339"/>
    </ligand>
</feature>
<feature type="region of interest" description="Disordered" evidence="4">
    <location>
        <begin position="1"/>
        <end position="36"/>
    </location>
</feature>
<evidence type="ECO:0000256" key="3">
    <source>
        <dbReference type="PIRSR" id="PIRSR637359-2"/>
    </source>
</evidence>
<feature type="compositionally biased region" description="Acidic residues" evidence="4">
    <location>
        <begin position="157"/>
        <end position="169"/>
    </location>
</feature>
<keyword evidence="5" id="KW-1133">Transmembrane helix</keyword>
<evidence type="ECO:0000256" key="5">
    <source>
        <dbReference type="SAM" id="Phobius"/>
    </source>
</evidence>
<evidence type="ECO:0000313" key="7">
    <source>
        <dbReference type="Proteomes" id="UP001055712"/>
    </source>
</evidence>
<evidence type="ECO:0008006" key="8">
    <source>
        <dbReference type="Google" id="ProtNLM"/>
    </source>
</evidence>
<dbReference type="AlphaFoldDB" id="A0A9D4TJG7"/>
<keyword evidence="5" id="KW-0472">Membrane</keyword>
<dbReference type="Pfam" id="PF13469">
    <property type="entry name" value="Sulfotransfer_3"/>
    <property type="match status" value="1"/>
</dbReference>
<proteinExistence type="predicted"/>
<evidence type="ECO:0000256" key="1">
    <source>
        <dbReference type="ARBA" id="ARBA00022679"/>
    </source>
</evidence>
<dbReference type="EMBL" id="SIDB01000010">
    <property type="protein sequence ID" value="KAI3427152.1"/>
    <property type="molecule type" value="Genomic_DNA"/>
</dbReference>
<feature type="transmembrane region" description="Helical" evidence="5">
    <location>
        <begin position="66"/>
        <end position="84"/>
    </location>
</feature>
<dbReference type="Proteomes" id="UP001055712">
    <property type="component" value="Unassembled WGS sequence"/>
</dbReference>
<feature type="active site" description="For sulfotransferase activity" evidence="2">
    <location>
        <position position="346"/>
    </location>
</feature>
<dbReference type="OrthoDB" id="411451at2759"/>
<feature type="binding site" evidence="3">
    <location>
        <position position="458"/>
    </location>
    <ligand>
        <name>3'-phosphoadenylyl sulfate</name>
        <dbReference type="ChEBI" id="CHEBI:58339"/>
    </ligand>
</feature>
<keyword evidence="1" id="KW-0808">Transferase</keyword>
<organism evidence="6 7">
    <name type="scientific">Chlorella vulgaris</name>
    <name type="common">Green alga</name>
    <dbReference type="NCBI Taxonomy" id="3077"/>
    <lineage>
        <taxon>Eukaryota</taxon>
        <taxon>Viridiplantae</taxon>
        <taxon>Chlorophyta</taxon>
        <taxon>core chlorophytes</taxon>
        <taxon>Trebouxiophyceae</taxon>
        <taxon>Chlorellales</taxon>
        <taxon>Chlorellaceae</taxon>
        <taxon>Chlorella clade</taxon>
        <taxon>Chlorella</taxon>
    </lineage>
</organism>
<keyword evidence="7" id="KW-1185">Reference proteome</keyword>
<sequence length="620" mass="67843">MHRGASQTHGNGATLTPRSSAGVTPRHRGAVPGNKARDAAEAIWMGIEGSPSKDAQLRRSRVNGRFMFTVVGLAATVLLSLAVLSNSSTSAASWQFHSPQPDSVVPGRRHRKLEREPGLDQEQFSAGDGDEEQHSAGAGDQEQLSAGDDGGGKVEGGDADTAQDDEGAETEQRLAAGAGSEGLIDSSGAETEQPIDADTQQGAAEAAKEAHTSKQQQQEQQQEQQQQKEQAVAVGEAAAQAAEQSAVQAAEVDTQTAAAQAAEQAAAQAAAAEQAAAAAQAALDDGYEQEQQPDAPGHKAKRRKKSAYHRALERCVTLACLQEAAQQERYKGQFLFPHFFILGWQKSATTSLFHHLKDHPEVLMPVEKEPEFFSYDCGYDARGCPPEMQQEYIEETLHLSRALRHNLNRATFEGSTHYAREGQRLTPNGDTFAASMYKVLPWVRLIASMREPISRYLSMLGHNLDKNTYTCLNKHDSLFKCLELELPWNNYSMPIQSWLDAFPKEQLLLLQYESLTAEDKEAEHLTAVKSFLGVDPKLPAVQLAHSNTRADRLGHAPEGWPMLKWQYERLIEVVRPDVDSLADILTKYGLADANAWVAEWEKAWQTNLDACTPDGKCSIQ</sequence>
<dbReference type="InterPro" id="IPR037359">
    <property type="entry name" value="NST/OST"/>
</dbReference>
<evidence type="ECO:0000313" key="6">
    <source>
        <dbReference type="EMBL" id="KAI3427152.1"/>
    </source>
</evidence>
<keyword evidence="5" id="KW-0812">Transmembrane</keyword>
<dbReference type="SUPFAM" id="SSF52540">
    <property type="entry name" value="P-loop containing nucleoside triphosphate hydrolases"/>
    <property type="match status" value="1"/>
</dbReference>
<reference evidence="6" key="1">
    <citation type="journal article" date="2019" name="Plant J.">
        <title>Chlorella vulgaris genome assembly and annotation reveals the molecular basis for metabolic acclimation to high light conditions.</title>
        <authorList>
            <person name="Cecchin M."/>
            <person name="Marcolungo L."/>
            <person name="Rossato M."/>
            <person name="Girolomoni L."/>
            <person name="Cosentino E."/>
            <person name="Cuine S."/>
            <person name="Li-Beisson Y."/>
            <person name="Delledonne M."/>
            <person name="Ballottari M."/>
        </authorList>
    </citation>
    <scope>NUCLEOTIDE SEQUENCE</scope>
    <source>
        <strain evidence="6">211/11P</strain>
    </source>
</reference>
<feature type="region of interest" description="Disordered" evidence="4">
    <location>
        <begin position="90"/>
        <end position="232"/>
    </location>
</feature>
<evidence type="ECO:0000256" key="2">
    <source>
        <dbReference type="PIRSR" id="PIRSR637359-1"/>
    </source>
</evidence>
<accession>A0A9D4TJG7</accession>
<dbReference type="GO" id="GO:0008146">
    <property type="term" value="F:sulfotransferase activity"/>
    <property type="evidence" value="ECO:0007669"/>
    <property type="project" value="InterPro"/>
</dbReference>
<comment type="caution">
    <text evidence="6">The sequence shown here is derived from an EMBL/GenBank/DDBJ whole genome shotgun (WGS) entry which is preliminary data.</text>
</comment>
<feature type="compositionally biased region" description="Polar residues" evidence="4">
    <location>
        <begin position="1"/>
        <end position="22"/>
    </location>
</feature>
<feature type="region of interest" description="Disordered" evidence="4">
    <location>
        <begin position="281"/>
        <end position="304"/>
    </location>
</feature>
<dbReference type="PANTHER" id="PTHR10605">
    <property type="entry name" value="HEPARAN SULFATE SULFOTRANSFERASE"/>
    <property type="match status" value="1"/>
</dbReference>